<feature type="transmembrane region" description="Helical" evidence="7">
    <location>
        <begin position="157"/>
        <end position="184"/>
    </location>
</feature>
<proteinExistence type="predicted"/>
<evidence type="ECO:0000313" key="8">
    <source>
        <dbReference type="EMBL" id="ABP56594.1"/>
    </source>
</evidence>
<dbReference type="STRING" id="369723.Strop_4165"/>
<keyword evidence="9" id="KW-1185">Reference proteome</keyword>
<keyword evidence="2" id="KW-0813">Transport</keyword>
<dbReference type="HOGENOM" id="CLU_034180_13_0_11"/>
<evidence type="ECO:0000256" key="5">
    <source>
        <dbReference type="ARBA" id="ARBA00022989"/>
    </source>
</evidence>
<feature type="transmembrane region" description="Helical" evidence="7">
    <location>
        <begin position="348"/>
        <end position="370"/>
    </location>
</feature>
<dbReference type="EMBL" id="CP000667">
    <property type="protein sequence ID" value="ABP56594.1"/>
    <property type="molecule type" value="Genomic_DNA"/>
</dbReference>
<feature type="transmembrane region" description="Helical" evidence="7">
    <location>
        <begin position="99"/>
        <end position="120"/>
    </location>
</feature>
<dbReference type="RefSeq" id="WP_012015359.1">
    <property type="nucleotide sequence ID" value="NC_009380.1"/>
</dbReference>
<dbReference type="InterPro" id="IPR036259">
    <property type="entry name" value="MFS_trans_sf"/>
</dbReference>
<dbReference type="Proteomes" id="UP000000235">
    <property type="component" value="Chromosome"/>
</dbReference>
<dbReference type="eggNOG" id="COG2814">
    <property type="taxonomic scope" value="Bacteria"/>
</dbReference>
<dbReference type="PANTHER" id="PTHR23513:SF6">
    <property type="entry name" value="MAJOR FACILITATOR SUPERFAMILY ASSOCIATED DOMAIN-CONTAINING PROTEIN"/>
    <property type="match status" value="1"/>
</dbReference>
<dbReference type="InterPro" id="IPR010290">
    <property type="entry name" value="TM_effector"/>
</dbReference>
<name>A4XCD7_SALTO</name>
<dbReference type="PANTHER" id="PTHR23513">
    <property type="entry name" value="INTEGRAL MEMBRANE EFFLUX PROTEIN-RELATED"/>
    <property type="match status" value="1"/>
</dbReference>
<dbReference type="KEGG" id="stp:Strop_4165"/>
<dbReference type="GO" id="GO:0005886">
    <property type="term" value="C:plasma membrane"/>
    <property type="evidence" value="ECO:0007669"/>
    <property type="project" value="UniProtKB-SubCell"/>
</dbReference>
<keyword evidence="3" id="KW-1003">Cell membrane</keyword>
<keyword evidence="4 7" id="KW-0812">Transmembrane</keyword>
<feature type="transmembrane region" description="Helical" evidence="7">
    <location>
        <begin position="224"/>
        <end position="248"/>
    </location>
</feature>
<feature type="transmembrane region" description="Helical" evidence="7">
    <location>
        <begin position="287"/>
        <end position="310"/>
    </location>
</feature>
<feature type="transmembrane region" description="Helical" evidence="7">
    <location>
        <begin position="12"/>
        <end position="33"/>
    </location>
</feature>
<organism evidence="8 9">
    <name type="scientific">Salinispora tropica (strain ATCC BAA-916 / DSM 44818 / JCM 13857 / NBRC 105044 / CNB-440)</name>
    <dbReference type="NCBI Taxonomy" id="369723"/>
    <lineage>
        <taxon>Bacteria</taxon>
        <taxon>Bacillati</taxon>
        <taxon>Actinomycetota</taxon>
        <taxon>Actinomycetes</taxon>
        <taxon>Micromonosporales</taxon>
        <taxon>Micromonosporaceae</taxon>
        <taxon>Salinispora</taxon>
    </lineage>
</organism>
<feature type="transmembrane region" description="Helical" evidence="7">
    <location>
        <begin position="40"/>
        <end position="59"/>
    </location>
</feature>
<reference evidence="9" key="1">
    <citation type="journal article" date="2007" name="Proc. Natl. Acad. Sci. U.S.A.">
        <title>Genome sequencing reveals complex secondary metabolome in the marine actinomycete Salinispora tropica.</title>
        <authorList>
            <person name="Udwary D.W."/>
            <person name="Zeigler L."/>
            <person name="Asolkar R.N."/>
            <person name="Singan V."/>
            <person name="Lapidus A."/>
            <person name="Fenical W."/>
            <person name="Jensen P.R."/>
            <person name="Moore B.S."/>
        </authorList>
    </citation>
    <scope>NUCLEOTIDE SEQUENCE [LARGE SCALE GENOMIC DNA]</scope>
    <source>
        <strain evidence="9">ATCC BAA-916 / DSM 44818 / CNB-440</strain>
    </source>
</reference>
<dbReference type="Pfam" id="PF05977">
    <property type="entry name" value="MFS_3"/>
    <property type="match status" value="1"/>
</dbReference>
<evidence type="ECO:0000256" key="7">
    <source>
        <dbReference type="SAM" id="Phobius"/>
    </source>
</evidence>
<sequence>MTLGRNFAKLWWSQGLSNLGDGLVLAAVPLLAVTMTRDPLLVAGMTVAQFLPWLLFTLPAGALADRIDRRLIMVAGNLVRAVGFGLLVLTLVADVRSIAVLYIAVFLAGTAETLVDNAALTVPPRLVQRSDLERANGWLFATQSAINNFVGPTAGAALFAMSAVMVFSSTAGFFALAALAAIMLPRMMPTASDSSGDKHTPGEVVRSIREGWSYFWNHRLMRRVAFISGSINLFSSATGGLLVLLATGPLGVPASWYGLFIAVPAVGAVLGSLIAARVVPAIGGGPVTWLAALVPAASYVVLGLSGSIVLSEVAMFLAAVATALNQIVVSTLRQAAVPDGVLGRVTAGYRLIVLGAVPVGALLGGGLGRWLGPETTFVVCGVGLTVAAIVFASRVTTRALREAEEVARTAAREPAA</sequence>
<dbReference type="AlphaFoldDB" id="A4XCD7"/>
<gene>
    <name evidence="8" type="ordered locus">Strop_4165</name>
</gene>
<comment type="subcellular location">
    <subcellularLocation>
        <location evidence="1">Cell membrane</location>
        <topology evidence="1">Multi-pass membrane protein</topology>
    </subcellularLocation>
</comment>
<feature type="transmembrane region" description="Helical" evidence="7">
    <location>
        <begin position="254"/>
        <end position="275"/>
    </location>
</feature>
<evidence type="ECO:0000256" key="6">
    <source>
        <dbReference type="ARBA" id="ARBA00023136"/>
    </source>
</evidence>
<dbReference type="Gene3D" id="1.20.1250.20">
    <property type="entry name" value="MFS general substrate transporter like domains"/>
    <property type="match status" value="1"/>
</dbReference>
<evidence type="ECO:0000256" key="2">
    <source>
        <dbReference type="ARBA" id="ARBA00022448"/>
    </source>
</evidence>
<evidence type="ECO:0000256" key="1">
    <source>
        <dbReference type="ARBA" id="ARBA00004651"/>
    </source>
</evidence>
<keyword evidence="6 7" id="KW-0472">Membrane</keyword>
<dbReference type="SUPFAM" id="SSF103473">
    <property type="entry name" value="MFS general substrate transporter"/>
    <property type="match status" value="1"/>
</dbReference>
<evidence type="ECO:0000256" key="3">
    <source>
        <dbReference type="ARBA" id="ARBA00022475"/>
    </source>
</evidence>
<evidence type="ECO:0000256" key="4">
    <source>
        <dbReference type="ARBA" id="ARBA00022692"/>
    </source>
</evidence>
<dbReference type="PATRIC" id="fig|369723.5.peg.4307"/>
<keyword evidence="5 7" id="KW-1133">Transmembrane helix</keyword>
<accession>A4XCD7</accession>
<feature type="transmembrane region" description="Helical" evidence="7">
    <location>
        <begin position="376"/>
        <end position="393"/>
    </location>
</feature>
<feature type="transmembrane region" description="Helical" evidence="7">
    <location>
        <begin position="71"/>
        <end position="92"/>
    </location>
</feature>
<dbReference type="CDD" id="cd06173">
    <property type="entry name" value="MFS_MefA_like"/>
    <property type="match status" value="1"/>
</dbReference>
<evidence type="ECO:0000313" key="9">
    <source>
        <dbReference type="Proteomes" id="UP000000235"/>
    </source>
</evidence>
<feature type="transmembrane region" description="Helical" evidence="7">
    <location>
        <begin position="316"/>
        <end position="336"/>
    </location>
</feature>
<protein>
    <submittedName>
        <fullName evidence="8">Major facilitator superfamily MFS_1</fullName>
    </submittedName>
</protein>